<reference evidence="1 2" key="2">
    <citation type="journal article" date="2019" name="G3 (Bethesda)">
        <title>Hybrid Assembly of the Genome of the Entomopathogenic Nematode Steinernema carpocapsae Identifies the X-Chromosome.</title>
        <authorList>
            <person name="Serra L."/>
            <person name="Macchietto M."/>
            <person name="Macias-Munoz A."/>
            <person name="McGill C.J."/>
            <person name="Rodriguez I.M."/>
            <person name="Rodriguez B."/>
            <person name="Murad R."/>
            <person name="Mortazavi A."/>
        </authorList>
    </citation>
    <scope>NUCLEOTIDE SEQUENCE [LARGE SCALE GENOMIC DNA]</scope>
    <source>
        <strain evidence="1 2">ALL</strain>
    </source>
</reference>
<sequence length="113" mass="12400">MLCKSVQNYLQNSPKTRQSRLRNPQTARKSSYPARVIEVVAELFKVALKCSASTLSISMVLPGDSRRRVFKLVAVAVRSGDNLGDVAVTLKTLSLSPSLPRMSLKAVYISVSF</sequence>
<organism evidence="1 2">
    <name type="scientific">Steinernema carpocapsae</name>
    <name type="common">Entomopathogenic nematode</name>
    <dbReference type="NCBI Taxonomy" id="34508"/>
    <lineage>
        <taxon>Eukaryota</taxon>
        <taxon>Metazoa</taxon>
        <taxon>Ecdysozoa</taxon>
        <taxon>Nematoda</taxon>
        <taxon>Chromadorea</taxon>
        <taxon>Rhabditida</taxon>
        <taxon>Tylenchina</taxon>
        <taxon>Panagrolaimomorpha</taxon>
        <taxon>Strongyloidoidea</taxon>
        <taxon>Steinernematidae</taxon>
        <taxon>Steinernema</taxon>
    </lineage>
</organism>
<accession>A0A4U5M110</accession>
<evidence type="ECO:0000313" key="2">
    <source>
        <dbReference type="Proteomes" id="UP000298663"/>
    </source>
</evidence>
<proteinExistence type="predicted"/>
<gene>
    <name evidence="1" type="ORF">L596_026328</name>
</gene>
<dbReference type="EMBL" id="AZBU02000010">
    <property type="protein sequence ID" value="TKR62349.1"/>
    <property type="molecule type" value="Genomic_DNA"/>
</dbReference>
<reference evidence="1 2" key="1">
    <citation type="journal article" date="2015" name="Genome Biol.">
        <title>Comparative genomics of Steinernema reveals deeply conserved gene regulatory networks.</title>
        <authorList>
            <person name="Dillman A.R."/>
            <person name="Macchietto M."/>
            <person name="Porter C.F."/>
            <person name="Rogers A."/>
            <person name="Williams B."/>
            <person name="Antoshechkin I."/>
            <person name="Lee M.M."/>
            <person name="Goodwin Z."/>
            <person name="Lu X."/>
            <person name="Lewis E.E."/>
            <person name="Goodrich-Blair H."/>
            <person name="Stock S.P."/>
            <person name="Adams B.J."/>
            <person name="Sternberg P.W."/>
            <person name="Mortazavi A."/>
        </authorList>
    </citation>
    <scope>NUCLEOTIDE SEQUENCE [LARGE SCALE GENOMIC DNA]</scope>
    <source>
        <strain evidence="1 2">ALL</strain>
    </source>
</reference>
<keyword evidence="2" id="KW-1185">Reference proteome</keyword>
<dbReference type="AlphaFoldDB" id="A0A4U5M110"/>
<dbReference type="Proteomes" id="UP000298663">
    <property type="component" value="Unassembled WGS sequence"/>
</dbReference>
<protein>
    <submittedName>
        <fullName evidence="1">Uncharacterized protein</fullName>
    </submittedName>
</protein>
<name>A0A4U5M110_STECR</name>
<comment type="caution">
    <text evidence="1">The sequence shown here is derived from an EMBL/GenBank/DDBJ whole genome shotgun (WGS) entry which is preliminary data.</text>
</comment>
<evidence type="ECO:0000313" key="1">
    <source>
        <dbReference type="EMBL" id="TKR62349.1"/>
    </source>
</evidence>